<dbReference type="PANTHER" id="PTHR44586:SF17">
    <property type="entry name" value="DUF295 DOMAIN-CONTAINING PROTEIN"/>
    <property type="match status" value="1"/>
</dbReference>
<comment type="caution">
    <text evidence="2">The sequence shown here is derived from an EMBL/GenBank/DDBJ whole genome shotgun (WGS) entry which is preliminary data.</text>
</comment>
<dbReference type="EMBL" id="BQKI01000012">
    <property type="protein sequence ID" value="GJN05354.1"/>
    <property type="molecule type" value="Genomic_DNA"/>
</dbReference>
<dbReference type="PANTHER" id="PTHR44586">
    <property type="entry name" value="F-BOX DOMAIN CONTAINING PROTEIN, EXPRESSED"/>
    <property type="match status" value="1"/>
</dbReference>
<evidence type="ECO:0000259" key="1">
    <source>
        <dbReference type="Pfam" id="PF03478"/>
    </source>
</evidence>
<evidence type="ECO:0000313" key="3">
    <source>
        <dbReference type="Proteomes" id="UP001054889"/>
    </source>
</evidence>
<dbReference type="InterPro" id="IPR005174">
    <property type="entry name" value="KIB1-4_b-propeller"/>
</dbReference>
<reference evidence="2" key="1">
    <citation type="journal article" date="2018" name="DNA Res.">
        <title>Multiple hybrid de novo genome assembly of finger millet, an orphan allotetraploid crop.</title>
        <authorList>
            <person name="Hatakeyama M."/>
            <person name="Aluri S."/>
            <person name="Balachadran M.T."/>
            <person name="Sivarajan S.R."/>
            <person name="Patrignani A."/>
            <person name="Gruter S."/>
            <person name="Poveda L."/>
            <person name="Shimizu-Inatsugi R."/>
            <person name="Baeten J."/>
            <person name="Francoijs K.J."/>
            <person name="Nataraja K.N."/>
            <person name="Reddy Y.A.N."/>
            <person name="Phadnis S."/>
            <person name="Ravikumar R.L."/>
            <person name="Schlapbach R."/>
            <person name="Sreeman S.M."/>
            <person name="Shimizu K.K."/>
        </authorList>
    </citation>
    <scope>NUCLEOTIDE SEQUENCE</scope>
</reference>
<dbReference type="Proteomes" id="UP001054889">
    <property type="component" value="Unassembled WGS sequence"/>
</dbReference>
<sequence length="231" mass="26177">MGSSHGWLATADENSDLLLVNPATRAQFKLPPIRTLTFCKDYEDMMYNVEDGLFYAIRGNGEVHTIDLTTGPSPVVKVVFEATVPPPLDDCFKYIVRAPWGDILQVHLEDDYAEDTGVSTITKTVVYKMDFVEQKIIQTKNLHGYALFIGFNSPFFFFPNEDCSMIKQNCVYHADDLIALMIIYARYMRHVAWLKSTWKKGVSSVTCGLLQICGPIGHLQFGLHPNFLHEM</sequence>
<feature type="domain" description="KIB1-4 beta-propeller" evidence="1">
    <location>
        <begin position="40"/>
        <end position="175"/>
    </location>
</feature>
<evidence type="ECO:0000313" key="2">
    <source>
        <dbReference type="EMBL" id="GJN05354.1"/>
    </source>
</evidence>
<name>A0AAV5D338_ELECO</name>
<reference evidence="2" key="2">
    <citation type="submission" date="2021-12" db="EMBL/GenBank/DDBJ databases">
        <title>Resequencing data analysis of finger millet.</title>
        <authorList>
            <person name="Hatakeyama M."/>
            <person name="Aluri S."/>
            <person name="Balachadran M.T."/>
            <person name="Sivarajan S.R."/>
            <person name="Poveda L."/>
            <person name="Shimizu-Inatsugi R."/>
            <person name="Schlapbach R."/>
            <person name="Sreeman S.M."/>
            <person name="Shimizu K.K."/>
        </authorList>
    </citation>
    <scope>NUCLEOTIDE SEQUENCE</scope>
</reference>
<dbReference type="Pfam" id="PF03478">
    <property type="entry name" value="Beta-prop_KIB1-4"/>
    <property type="match status" value="2"/>
</dbReference>
<keyword evidence="3" id="KW-1185">Reference proteome</keyword>
<proteinExistence type="predicted"/>
<dbReference type="AlphaFoldDB" id="A0AAV5D338"/>
<organism evidence="2 3">
    <name type="scientific">Eleusine coracana subsp. coracana</name>
    <dbReference type="NCBI Taxonomy" id="191504"/>
    <lineage>
        <taxon>Eukaryota</taxon>
        <taxon>Viridiplantae</taxon>
        <taxon>Streptophyta</taxon>
        <taxon>Embryophyta</taxon>
        <taxon>Tracheophyta</taxon>
        <taxon>Spermatophyta</taxon>
        <taxon>Magnoliopsida</taxon>
        <taxon>Liliopsida</taxon>
        <taxon>Poales</taxon>
        <taxon>Poaceae</taxon>
        <taxon>PACMAD clade</taxon>
        <taxon>Chloridoideae</taxon>
        <taxon>Cynodonteae</taxon>
        <taxon>Eleusininae</taxon>
        <taxon>Eleusine</taxon>
    </lineage>
</organism>
<gene>
    <name evidence="2" type="primary">ga22975</name>
    <name evidence="2" type="ORF">PR202_ga22975</name>
</gene>
<accession>A0AAV5D338</accession>
<feature type="domain" description="KIB1-4 beta-propeller" evidence="1">
    <location>
        <begin position="1"/>
        <end position="36"/>
    </location>
</feature>
<protein>
    <recommendedName>
        <fullName evidence="1">KIB1-4 beta-propeller domain-containing protein</fullName>
    </recommendedName>
</protein>